<organism evidence="1 2">
    <name type="scientific">Melia azedarach</name>
    <name type="common">Chinaberry tree</name>
    <dbReference type="NCBI Taxonomy" id="155640"/>
    <lineage>
        <taxon>Eukaryota</taxon>
        <taxon>Viridiplantae</taxon>
        <taxon>Streptophyta</taxon>
        <taxon>Embryophyta</taxon>
        <taxon>Tracheophyta</taxon>
        <taxon>Spermatophyta</taxon>
        <taxon>Magnoliopsida</taxon>
        <taxon>eudicotyledons</taxon>
        <taxon>Gunneridae</taxon>
        <taxon>Pentapetalae</taxon>
        <taxon>rosids</taxon>
        <taxon>malvids</taxon>
        <taxon>Sapindales</taxon>
        <taxon>Meliaceae</taxon>
        <taxon>Melia</taxon>
    </lineage>
</organism>
<accession>A0ACC1WQL9</accession>
<dbReference type="Proteomes" id="UP001164539">
    <property type="component" value="Chromosome 14"/>
</dbReference>
<keyword evidence="2" id="KW-1185">Reference proteome</keyword>
<dbReference type="EMBL" id="CM051407">
    <property type="protein sequence ID" value="KAJ4701159.1"/>
    <property type="molecule type" value="Genomic_DNA"/>
</dbReference>
<evidence type="ECO:0000313" key="2">
    <source>
        <dbReference type="Proteomes" id="UP001164539"/>
    </source>
</evidence>
<name>A0ACC1WQL9_MELAZ</name>
<protein>
    <submittedName>
        <fullName evidence="1">5'-3' exonuclease</fullName>
    </submittedName>
</protein>
<gene>
    <name evidence="1" type="ORF">OWV82_024442</name>
</gene>
<sequence>MKEAPPVCSLLFDGYLCSLIKLAVMTLLSLFLMGRGGNEHRRQLLPSYKAHRKKFVRQSTAPTGHVGRSRQFILDVLGKCNVPVVRVEGHEADDVVATLVGQVLQRGHRVVIASPDKDFKQLISEDVQLVMPLKDLDRWSFYTLKHYIAQYSCDPHSDLSLRCIIGDEVDGVPGIQHVVPGFGRKTALKLLKKHGSLENLLNAAAVRTVGKQYAQEALTKHADYLRRNYEVLALRRDIDVHLKEEWLVERDTHRDSIIISNFIGSLGETWKKATHQNRLRASNG</sequence>
<comment type="caution">
    <text evidence="1">The sequence shown here is derived from an EMBL/GenBank/DDBJ whole genome shotgun (WGS) entry which is preliminary data.</text>
</comment>
<keyword evidence="1" id="KW-0378">Hydrolase</keyword>
<proteinExistence type="predicted"/>
<evidence type="ECO:0000313" key="1">
    <source>
        <dbReference type="EMBL" id="KAJ4701159.1"/>
    </source>
</evidence>
<reference evidence="1 2" key="1">
    <citation type="journal article" date="2023" name="Science">
        <title>Complex scaffold remodeling in plant triterpene biosynthesis.</title>
        <authorList>
            <person name="De La Pena R."/>
            <person name="Hodgson H."/>
            <person name="Liu J.C."/>
            <person name="Stephenson M.J."/>
            <person name="Martin A.C."/>
            <person name="Owen C."/>
            <person name="Harkess A."/>
            <person name="Leebens-Mack J."/>
            <person name="Jimenez L.E."/>
            <person name="Osbourn A."/>
            <person name="Sattely E.S."/>
        </authorList>
    </citation>
    <scope>NUCLEOTIDE SEQUENCE [LARGE SCALE GENOMIC DNA]</scope>
    <source>
        <strain evidence="2">cv. JPN11</strain>
        <tissue evidence="1">Leaf</tissue>
    </source>
</reference>
<keyword evidence="1" id="KW-0540">Nuclease</keyword>
<keyword evidence="1" id="KW-0269">Exonuclease</keyword>